<keyword evidence="3" id="KW-1185">Reference proteome</keyword>
<dbReference type="EMBL" id="BRYB01002753">
    <property type="protein sequence ID" value="GMI24929.1"/>
    <property type="molecule type" value="Genomic_DNA"/>
</dbReference>
<gene>
    <name evidence="2" type="ORF">TeGR_g6909</name>
</gene>
<evidence type="ECO:0000313" key="3">
    <source>
        <dbReference type="Proteomes" id="UP001165060"/>
    </source>
</evidence>
<evidence type="ECO:0000313" key="2">
    <source>
        <dbReference type="EMBL" id="GMI24929.1"/>
    </source>
</evidence>
<feature type="compositionally biased region" description="Acidic residues" evidence="1">
    <location>
        <begin position="693"/>
        <end position="708"/>
    </location>
</feature>
<sequence length="969" mass="104902">MESDVQSESAYLSASISLLSSIFSHDDTGDCLILRLPEASESPNPLLLQKLLAFHLTGKLPTTSSSISSSLMSPPAAPKPPSRPPQYYTFALSTIDGHSYSAVPFQSCVKAVAIHLCHAPFRGQDAPHPILFVPAYQHYMRIGLPPAPTESVPVAPPPAPSVSCMSSAIKLIQSNRAIQKDADFKRYTASKAGLKKLASSLSSKVSTLRRELEGASTLSDCWAAQKRLDDAEAAYDRARLATIPPNLPIKLVGNGFKVGVGAVWLASLAAPFSCSLVPGTGGLARQDRATVTTDIGSQENPGVISFTASELYLKADNFPTLRLESCEATCEFSSHVPIQFKTQRQQWKVGGGLKIQMHKMKSRMTTSGGLTTNPPQALVRFAVEQVLKLIITKNLKQFFPPEIGMYMEKCAATTNSFSGTLTITGPKCSDLETKLGFSTASSTRAHDLLGLTETQVSSLVQFLRVVAGADTSTTVKLVNYFRDNIVNNKNRQAAEDLVELLQHSYDSFKVNKAASSNPPVQVDELDVDFKALFHDKVKRLSDNPIAIRCEFAHLDTSIEALPLVGSLGQLLTRLLYETWGGTGVVTEEGSEGEDAMLAGIRKTINRVFVPLKRALRNAGGHVKRVTADADGGVRGKPGEVTWLSLGMRNLQVLCSSSVPVTFLDFMMRRFEVSCRAKIIEGGGRRLTFKMVPQEDEDREGEEEEEEEAGGLPKLVMNGFFENMALVVVYNPEETNERGNMRVSMMKSYYTREGQPPVDLMSEASLKETSSEEEQTPLMAHFTADNLLTEVPLMAMVPELISLFGEFLRWGGAAFDEGGEGSSDLSEQILTDVRAKFQSILGIVLRIIHKHTTGEAFQIAIKSSLRVSGKDGGGVVVEVQGNSESTEYGDTFPLSLEWETSFLDIVQDMQEVLYEFRKGRGGEEGGAGGGSMPGSPVGGGEGGGWDIFGSGGRRMSKQLSGLMSSAFGAN</sequence>
<feature type="compositionally biased region" description="Gly residues" evidence="1">
    <location>
        <begin position="923"/>
        <end position="946"/>
    </location>
</feature>
<proteinExistence type="predicted"/>
<feature type="compositionally biased region" description="Low complexity" evidence="1">
    <location>
        <begin position="64"/>
        <end position="74"/>
    </location>
</feature>
<organism evidence="2 3">
    <name type="scientific">Tetraparma gracilis</name>
    <dbReference type="NCBI Taxonomy" id="2962635"/>
    <lineage>
        <taxon>Eukaryota</taxon>
        <taxon>Sar</taxon>
        <taxon>Stramenopiles</taxon>
        <taxon>Ochrophyta</taxon>
        <taxon>Bolidophyceae</taxon>
        <taxon>Parmales</taxon>
        <taxon>Triparmaceae</taxon>
        <taxon>Tetraparma</taxon>
    </lineage>
</organism>
<dbReference type="Proteomes" id="UP001165060">
    <property type="component" value="Unassembled WGS sequence"/>
</dbReference>
<reference evidence="2 3" key="1">
    <citation type="journal article" date="2023" name="Commun. Biol.">
        <title>Genome analysis of Parmales, the sister group of diatoms, reveals the evolutionary specialization of diatoms from phago-mixotrophs to photoautotrophs.</title>
        <authorList>
            <person name="Ban H."/>
            <person name="Sato S."/>
            <person name="Yoshikawa S."/>
            <person name="Yamada K."/>
            <person name="Nakamura Y."/>
            <person name="Ichinomiya M."/>
            <person name="Sato N."/>
            <person name="Blanc-Mathieu R."/>
            <person name="Endo H."/>
            <person name="Kuwata A."/>
            <person name="Ogata H."/>
        </authorList>
    </citation>
    <scope>NUCLEOTIDE SEQUENCE [LARGE SCALE GENOMIC DNA]</scope>
</reference>
<name>A0ABQ6MF52_9STRA</name>
<feature type="region of interest" description="Disordered" evidence="1">
    <location>
        <begin position="921"/>
        <end position="946"/>
    </location>
</feature>
<protein>
    <submittedName>
        <fullName evidence="2">Uncharacterized protein</fullName>
    </submittedName>
</protein>
<feature type="region of interest" description="Disordered" evidence="1">
    <location>
        <begin position="64"/>
        <end position="83"/>
    </location>
</feature>
<comment type="caution">
    <text evidence="2">The sequence shown here is derived from an EMBL/GenBank/DDBJ whole genome shotgun (WGS) entry which is preliminary data.</text>
</comment>
<accession>A0ABQ6MF52</accession>
<evidence type="ECO:0000256" key="1">
    <source>
        <dbReference type="SAM" id="MobiDB-lite"/>
    </source>
</evidence>
<feature type="region of interest" description="Disordered" evidence="1">
    <location>
        <begin position="690"/>
        <end position="709"/>
    </location>
</feature>